<feature type="domain" description="5'-3' exonuclease" evidence="12">
    <location>
        <begin position="1"/>
        <end position="260"/>
    </location>
</feature>
<dbReference type="STRING" id="1798471.A3A21_00815"/>
<feature type="coiled-coil region" evidence="11">
    <location>
        <begin position="434"/>
        <end position="461"/>
    </location>
</feature>
<dbReference type="Gene3D" id="3.30.70.370">
    <property type="match status" value="1"/>
</dbReference>
<dbReference type="InterPro" id="IPR043502">
    <property type="entry name" value="DNA/RNA_pol_sf"/>
</dbReference>
<dbReference type="FunFam" id="1.10.150.20:FF:000002">
    <property type="entry name" value="DNA polymerase I"/>
    <property type="match status" value="1"/>
</dbReference>
<keyword evidence="5" id="KW-0235">DNA replication</keyword>
<feature type="domain" description="DNA-directed DNA polymerase family A palm" evidence="13">
    <location>
        <begin position="573"/>
        <end position="778"/>
    </location>
</feature>
<comment type="catalytic activity">
    <reaction evidence="10">
        <text>DNA(n) + a 2'-deoxyribonucleoside 5'-triphosphate = DNA(n+1) + diphosphate</text>
        <dbReference type="Rhea" id="RHEA:22508"/>
        <dbReference type="Rhea" id="RHEA-COMP:17339"/>
        <dbReference type="Rhea" id="RHEA-COMP:17340"/>
        <dbReference type="ChEBI" id="CHEBI:33019"/>
        <dbReference type="ChEBI" id="CHEBI:61560"/>
        <dbReference type="ChEBI" id="CHEBI:173112"/>
        <dbReference type="EC" id="2.7.7.7"/>
    </reaction>
</comment>
<organism evidence="14 15">
    <name type="scientific">Candidatus Jorgensenbacteria bacterium RIFCSPLOWO2_01_FULL_45_25b</name>
    <dbReference type="NCBI Taxonomy" id="1798471"/>
    <lineage>
        <taxon>Bacteria</taxon>
        <taxon>Candidatus Joergenseniibacteriota</taxon>
    </lineage>
</organism>
<evidence type="ECO:0000256" key="4">
    <source>
        <dbReference type="ARBA" id="ARBA00022695"/>
    </source>
</evidence>
<dbReference type="GO" id="GO:0003677">
    <property type="term" value="F:DNA binding"/>
    <property type="evidence" value="ECO:0007669"/>
    <property type="project" value="UniProtKB-KW"/>
</dbReference>
<dbReference type="PROSITE" id="PS00447">
    <property type="entry name" value="DNA_POLYMERASE_A"/>
    <property type="match status" value="1"/>
</dbReference>
<proteinExistence type="inferred from homology"/>
<evidence type="ECO:0000259" key="12">
    <source>
        <dbReference type="SMART" id="SM00475"/>
    </source>
</evidence>
<evidence type="ECO:0000256" key="3">
    <source>
        <dbReference type="ARBA" id="ARBA00022679"/>
    </source>
</evidence>
<evidence type="ECO:0000256" key="5">
    <source>
        <dbReference type="ARBA" id="ARBA00022705"/>
    </source>
</evidence>
<comment type="similarity">
    <text evidence="1">Belongs to the DNA polymerase type-A family.</text>
</comment>
<keyword evidence="3" id="KW-0808">Transferase</keyword>
<dbReference type="SMART" id="SM00482">
    <property type="entry name" value="POLAc"/>
    <property type="match status" value="1"/>
</dbReference>
<evidence type="ECO:0000256" key="2">
    <source>
        <dbReference type="ARBA" id="ARBA00012417"/>
    </source>
</evidence>
<dbReference type="InterPro" id="IPR036397">
    <property type="entry name" value="RNaseH_sf"/>
</dbReference>
<evidence type="ECO:0000256" key="7">
    <source>
        <dbReference type="ARBA" id="ARBA00022932"/>
    </source>
</evidence>
<keyword evidence="9" id="KW-0234">DNA repair</keyword>
<dbReference type="InterPro" id="IPR019760">
    <property type="entry name" value="DNA-dir_DNA_pol_A_CS"/>
</dbReference>
<dbReference type="EMBL" id="MFKK01000019">
    <property type="protein sequence ID" value="OGG40754.1"/>
    <property type="molecule type" value="Genomic_DNA"/>
</dbReference>
<keyword evidence="7" id="KW-0239">DNA-directed DNA polymerase</keyword>
<dbReference type="AlphaFoldDB" id="A0A1F6BUX2"/>
<dbReference type="FunFam" id="1.10.150.20:FF:000003">
    <property type="entry name" value="DNA polymerase I"/>
    <property type="match status" value="1"/>
</dbReference>
<dbReference type="SMART" id="SM00475">
    <property type="entry name" value="53EXOc"/>
    <property type="match status" value="1"/>
</dbReference>
<dbReference type="EC" id="2.7.7.7" evidence="2"/>
<dbReference type="FunFam" id="1.20.1060.10:FF:000001">
    <property type="entry name" value="DNA polymerase I"/>
    <property type="match status" value="1"/>
</dbReference>
<keyword evidence="11" id="KW-0175">Coiled coil</keyword>
<comment type="caution">
    <text evidence="14">The sequence shown here is derived from an EMBL/GenBank/DDBJ whole genome shotgun (WGS) entry which is preliminary data.</text>
</comment>
<dbReference type="CDD" id="cd09898">
    <property type="entry name" value="H3TH_53EXO"/>
    <property type="match status" value="1"/>
</dbReference>
<evidence type="ECO:0000313" key="14">
    <source>
        <dbReference type="EMBL" id="OGG40754.1"/>
    </source>
</evidence>
<dbReference type="InterPro" id="IPR002298">
    <property type="entry name" value="DNA_polymerase_A"/>
</dbReference>
<evidence type="ECO:0000256" key="6">
    <source>
        <dbReference type="ARBA" id="ARBA00022763"/>
    </source>
</evidence>
<evidence type="ECO:0000313" key="15">
    <source>
        <dbReference type="Proteomes" id="UP000176996"/>
    </source>
</evidence>
<keyword evidence="6" id="KW-0227">DNA damage</keyword>
<evidence type="ECO:0000259" key="13">
    <source>
        <dbReference type="SMART" id="SM00482"/>
    </source>
</evidence>
<dbReference type="Pfam" id="PF00476">
    <property type="entry name" value="DNA_pol_A"/>
    <property type="match status" value="1"/>
</dbReference>
<dbReference type="GO" id="GO:0003887">
    <property type="term" value="F:DNA-directed DNA polymerase activity"/>
    <property type="evidence" value="ECO:0007669"/>
    <property type="project" value="UniProtKB-KW"/>
</dbReference>
<dbReference type="Proteomes" id="UP000176996">
    <property type="component" value="Unassembled WGS sequence"/>
</dbReference>
<dbReference type="GO" id="GO:0006302">
    <property type="term" value="P:double-strand break repair"/>
    <property type="evidence" value="ECO:0007669"/>
    <property type="project" value="TreeGrafter"/>
</dbReference>
<sequence>MKTLLLIDTNAFIHRAFHALPPLQGPSGEPTGALYGLMSILLKAIKDIQPEYIGAAFDRPEATFRKELFQEYKANRPKAPDELVSQIKGARELLDVLRIRWFECPTFEADDVIGTLVEAFKHQNLHIIILTGDLDALQLVKGEGVVVQTPRKGLGDIVTYDETAVEERFSVLPAQITDYKGLVGDASDNIPGVPGVGPKTAASLLQEFGSVEGIFKKMKEQHPLAKKILSHKDVALFSKKLATINTNVPITATLEELERKEPEEERIEAYLTRMGFESIKRRMGKGGVFQKKTSEADEAPMVKKEPPSHIVVVPHAAFCREHQSLLQTNKMKVAYDWKEILKESREEILPPFFDVKIAAWLLSPDKETTKAAIGRRFLKVLPREEDDESITISLFLILEENIRKEGLEYVFEEIEMPLVPVLAKMELSGIGIRVEALGELKKEADEELKILEEKIYSASGETFNINSPKQMGEVLFEKLKIRGNSKKTATGQHSTREEVLEETKEAHPVIPLLLEYRETFKVASTYIEPLIKLEEHGRIHTHFLQTGTATGRLSSEKPNMQNIPRESRWAVPLRKAFIAGEGKSFLSFDYSQLELRLLAHITKDEELTRAFEEGQDVHRLTASKVFKVPLDKVTNEMRGLGKTLNFGIIYGMGPRALSRAVGSSLKEAQIFIEEYFRNFSAIRLWQEKVKEGARTSGVVSNLNGRKRWFPVGTSHPRFLSEIERMAINMPVQSLGADIIKLAMIQTDRLFQKKRWTKEEASLLLSIHDELLFEVSDDILGEASREIRSCVEGAYPLSVPLRVDVKRGKNWGEME</sequence>
<dbReference type="InterPro" id="IPR008918">
    <property type="entry name" value="HhH2"/>
</dbReference>
<dbReference type="PANTHER" id="PTHR10133">
    <property type="entry name" value="DNA POLYMERASE I"/>
    <property type="match status" value="1"/>
</dbReference>
<dbReference type="Gene3D" id="1.10.150.20">
    <property type="entry name" value="5' to 3' exonuclease, C-terminal subdomain"/>
    <property type="match status" value="2"/>
</dbReference>
<keyword evidence="8" id="KW-0238">DNA-binding</keyword>
<dbReference type="SUPFAM" id="SSF88723">
    <property type="entry name" value="PIN domain-like"/>
    <property type="match status" value="1"/>
</dbReference>
<keyword evidence="4" id="KW-0548">Nucleotidyltransferase</keyword>
<dbReference type="Pfam" id="PF02739">
    <property type="entry name" value="5_3_exonuc_N"/>
    <property type="match status" value="1"/>
</dbReference>
<dbReference type="SUPFAM" id="SSF47807">
    <property type="entry name" value="5' to 3' exonuclease, C-terminal subdomain"/>
    <property type="match status" value="1"/>
</dbReference>
<dbReference type="InterPro" id="IPR020046">
    <property type="entry name" value="5-3_exonucl_a-hlix_arch_N"/>
</dbReference>
<dbReference type="SMART" id="SM00279">
    <property type="entry name" value="HhH2"/>
    <property type="match status" value="1"/>
</dbReference>
<dbReference type="SUPFAM" id="SSF56672">
    <property type="entry name" value="DNA/RNA polymerases"/>
    <property type="match status" value="1"/>
</dbReference>
<dbReference type="PRINTS" id="PR00868">
    <property type="entry name" value="DNAPOLI"/>
</dbReference>
<dbReference type="GO" id="GO:0006261">
    <property type="term" value="P:DNA-templated DNA replication"/>
    <property type="evidence" value="ECO:0007669"/>
    <property type="project" value="InterPro"/>
</dbReference>
<reference evidence="14 15" key="1">
    <citation type="journal article" date="2016" name="Nat. Commun.">
        <title>Thousands of microbial genomes shed light on interconnected biogeochemical processes in an aquifer system.</title>
        <authorList>
            <person name="Anantharaman K."/>
            <person name="Brown C.T."/>
            <person name="Hug L.A."/>
            <person name="Sharon I."/>
            <person name="Castelle C.J."/>
            <person name="Probst A.J."/>
            <person name="Thomas B.C."/>
            <person name="Singh A."/>
            <person name="Wilkins M.J."/>
            <person name="Karaoz U."/>
            <person name="Brodie E.L."/>
            <person name="Williams K.H."/>
            <person name="Hubbard S.S."/>
            <person name="Banfield J.F."/>
        </authorList>
    </citation>
    <scope>NUCLEOTIDE SEQUENCE [LARGE SCALE GENOMIC DNA]</scope>
</reference>
<dbReference type="Gene3D" id="1.20.1060.10">
    <property type="entry name" value="Taq DNA Polymerase, Chain T, domain 4"/>
    <property type="match status" value="1"/>
</dbReference>
<evidence type="ECO:0000256" key="10">
    <source>
        <dbReference type="ARBA" id="ARBA00049244"/>
    </source>
</evidence>
<name>A0A1F6BUX2_9BACT</name>
<evidence type="ECO:0000256" key="9">
    <source>
        <dbReference type="ARBA" id="ARBA00023204"/>
    </source>
</evidence>
<accession>A0A1F6BUX2</accession>
<evidence type="ECO:0000256" key="11">
    <source>
        <dbReference type="SAM" id="Coils"/>
    </source>
</evidence>
<dbReference type="InterPro" id="IPR036279">
    <property type="entry name" value="5-3_exonuclease_C_sf"/>
</dbReference>
<gene>
    <name evidence="14" type="ORF">A3A21_00815</name>
</gene>
<dbReference type="CDD" id="cd09859">
    <property type="entry name" value="PIN_53EXO"/>
    <property type="match status" value="1"/>
</dbReference>
<dbReference type="InterPro" id="IPR029060">
    <property type="entry name" value="PIN-like_dom_sf"/>
</dbReference>
<protein>
    <recommendedName>
        <fullName evidence="2">DNA-directed DNA polymerase</fullName>
        <ecNumber evidence="2">2.7.7.7</ecNumber>
    </recommendedName>
</protein>
<dbReference type="CDD" id="cd08637">
    <property type="entry name" value="DNA_pol_A_pol_I_C"/>
    <property type="match status" value="1"/>
</dbReference>
<dbReference type="Gene3D" id="3.30.420.10">
    <property type="entry name" value="Ribonuclease H-like superfamily/Ribonuclease H"/>
    <property type="match status" value="1"/>
</dbReference>
<dbReference type="InterPro" id="IPR002421">
    <property type="entry name" value="5-3_exonuclease"/>
</dbReference>
<dbReference type="Gene3D" id="3.40.50.1010">
    <property type="entry name" value="5'-nuclease"/>
    <property type="match status" value="1"/>
</dbReference>
<dbReference type="GO" id="GO:0008409">
    <property type="term" value="F:5'-3' exonuclease activity"/>
    <property type="evidence" value="ECO:0007669"/>
    <property type="project" value="InterPro"/>
</dbReference>
<evidence type="ECO:0000256" key="8">
    <source>
        <dbReference type="ARBA" id="ARBA00023125"/>
    </source>
</evidence>
<dbReference type="InterPro" id="IPR020045">
    <property type="entry name" value="DNA_polI_H3TH"/>
</dbReference>
<dbReference type="Pfam" id="PF01367">
    <property type="entry name" value="5_3_exonuc"/>
    <property type="match status" value="1"/>
</dbReference>
<dbReference type="PANTHER" id="PTHR10133:SF62">
    <property type="entry name" value="DNA POLYMERASE THETA"/>
    <property type="match status" value="1"/>
</dbReference>
<evidence type="ECO:0000256" key="1">
    <source>
        <dbReference type="ARBA" id="ARBA00007705"/>
    </source>
</evidence>
<dbReference type="InterPro" id="IPR001098">
    <property type="entry name" value="DNA-dir_DNA_pol_A_palm_dom"/>
</dbReference>